<evidence type="ECO:0000256" key="1">
    <source>
        <dbReference type="SAM" id="Phobius"/>
    </source>
</evidence>
<dbReference type="PANTHER" id="PTHR45138:SF9">
    <property type="entry name" value="DIGUANYLATE CYCLASE DGCM-RELATED"/>
    <property type="match status" value="1"/>
</dbReference>
<dbReference type="PROSITE" id="PS50887">
    <property type="entry name" value="GGDEF"/>
    <property type="match status" value="1"/>
</dbReference>
<dbReference type="GO" id="GO:0052621">
    <property type="term" value="F:diguanylate cyclase activity"/>
    <property type="evidence" value="ECO:0007669"/>
    <property type="project" value="TreeGrafter"/>
</dbReference>
<dbReference type="STRING" id="1210086.GCA_001613105_03338"/>
<feature type="transmembrane region" description="Helical" evidence="1">
    <location>
        <begin position="20"/>
        <end position="47"/>
    </location>
</feature>
<dbReference type="InterPro" id="IPR029787">
    <property type="entry name" value="Nucleotide_cyclase"/>
</dbReference>
<feature type="transmembrane region" description="Helical" evidence="1">
    <location>
        <begin position="115"/>
        <end position="133"/>
    </location>
</feature>
<dbReference type="AlphaFoldDB" id="A0A370I2I4"/>
<name>A0A370I2I4_9NOCA</name>
<reference evidence="3 4" key="1">
    <citation type="submission" date="2018-07" db="EMBL/GenBank/DDBJ databases">
        <title>Genomic Encyclopedia of Type Strains, Phase IV (KMG-IV): sequencing the most valuable type-strain genomes for metagenomic binning, comparative biology and taxonomic classification.</title>
        <authorList>
            <person name="Goeker M."/>
        </authorList>
    </citation>
    <scope>NUCLEOTIDE SEQUENCE [LARGE SCALE GENOMIC DNA]</scope>
    <source>
        <strain evidence="3 4">DSM 44290</strain>
    </source>
</reference>
<dbReference type="EMBL" id="QQBC01000007">
    <property type="protein sequence ID" value="RDI64958.1"/>
    <property type="molecule type" value="Genomic_DNA"/>
</dbReference>
<dbReference type="Gene3D" id="3.30.70.270">
    <property type="match status" value="1"/>
</dbReference>
<protein>
    <submittedName>
        <fullName evidence="3">Diguanylate cyclase (GGDEF)-like protein</fullName>
    </submittedName>
</protein>
<keyword evidence="1" id="KW-0812">Transmembrane</keyword>
<feature type="transmembrane region" description="Helical" evidence="1">
    <location>
        <begin position="59"/>
        <end position="84"/>
    </location>
</feature>
<proteinExistence type="predicted"/>
<evidence type="ECO:0000259" key="2">
    <source>
        <dbReference type="PROSITE" id="PS50887"/>
    </source>
</evidence>
<dbReference type="NCBIfam" id="TIGR00254">
    <property type="entry name" value="GGDEF"/>
    <property type="match status" value="1"/>
</dbReference>
<dbReference type="Proteomes" id="UP000254869">
    <property type="component" value="Unassembled WGS sequence"/>
</dbReference>
<dbReference type="SMART" id="SM00267">
    <property type="entry name" value="GGDEF"/>
    <property type="match status" value="1"/>
</dbReference>
<comment type="caution">
    <text evidence="3">The sequence shown here is derived from an EMBL/GenBank/DDBJ whole genome shotgun (WGS) entry which is preliminary data.</text>
</comment>
<keyword evidence="4" id="KW-1185">Reference proteome</keyword>
<accession>A0A370I2I4</accession>
<dbReference type="InterPro" id="IPR050469">
    <property type="entry name" value="Diguanylate_Cyclase"/>
</dbReference>
<evidence type="ECO:0000313" key="3">
    <source>
        <dbReference type="EMBL" id="RDI64958.1"/>
    </source>
</evidence>
<feature type="transmembrane region" description="Helical" evidence="1">
    <location>
        <begin position="169"/>
        <end position="188"/>
    </location>
</feature>
<keyword evidence="1" id="KW-1133">Transmembrane helix</keyword>
<dbReference type="InterPro" id="IPR000160">
    <property type="entry name" value="GGDEF_dom"/>
</dbReference>
<gene>
    <name evidence="3" type="ORF">DFR76_107336</name>
</gene>
<dbReference type="SUPFAM" id="SSF55073">
    <property type="entry name" value="Nucleotide cyclase"/>
    <property type="match status" value="1"/>
</dbReference>
<feature type="domain" description="GGDEF" evidence="2">
    <location>
        <begin position="229"/>
        <end position="361"/>
    </location>
</feature>
<organism evidence="3 4">
    <name type="scientific">Nocardia pseudobrasiliensis</name>
    <dbReference type="NCBI Taxonomy" id="45979"/>
    <lineage>
        <taxon>Bacteria</taxon>
        <taxon>Bacillati</taxon>
        <taxon>Actinomycetota</taxon>
        <taxon>Actinomycetes</taxon>
        <taxon>Mycobacteriales</taxon>
        <taxon>Nocardiaceae</taxon>
        <taxon>Nocardia</taxon>
    </lineage>
</organism>
<sequence>MSDMRSTLSSRWQSPGDHRWVVGFLLSHSVFGWTKFLVGVGGLMMLVNATLMAITPAGVRGVAGTTINFVAAVLGGLWALRWWLLPWPSERESLTWIAVIDVVVTADSLMVSDRVLGALGVIMLVATGSYVAVFHGPRILALNVGWSLLSAVVLAILTVRGGGRWHGDLALGIALVVANVALIGVVIPTMQLSHMLLRLDTVSDPLTKLLNRRGLDAELAQYSGTYRPRRGYAITLDLDRFKTVNDTFGHPVGDEVLKRTADRLRAAADSDALIARTGGEEFVVVSCIRHESAVAVAERLRAAIETMSGVPVPVTASFGVAMFASPGPRDRRVRMDTLMASDAAMYEAKRLGGNTVVVAESTSRVG</sequence>
<keyword evidence="1" id="KW-0472">Membrane</keyword>
<feature type="transmembrane region" description="Helical" evidence="1">
    <location>
        <begin position="140"/>
        <end position="157"/>
    </location>
</feature>
<dbReference type="CDD" id="cd01949">
    <property type="entry name" value="GGDEF"/>
    <property type="match status" value="1"/>
</dbReference>
<evidence type="ECO:0000313" key="4">
    <source>
        <dbReference type="Proteomes" id="UP000254869"/>
    </source>
</evidence>
<dbReference type="InterPro" id="IPR043128">
    <property type="entry name" value="Rev_trsase/Diguanyl_cyclase"/>
</dbReference>
<dbReference type="PANTHER" id="PTHR45138">
    <property type="entry name" value="REGULATORY COMPONENTS OF SENSORY TRANSDUCTION SYSTEM"/>
    <property type="match status" value="1"/>
</dbReference>
<dbReference type="Pfam" id="PF00990">
    <property type="entry name" value="GGDEF"/>
    <property type="match status" value="1"/>
</dbReference>